<dbReference type="AlphaFoldDB" id="A0A4Q2DB76"/>
<proteinExistence type="predicted"/>
<feature type="coiled-coil region" evidence="1">
    <location>
        <begin position="28"/>
        <end position="55"/>
    </location>
</feature>
<gene>
    <name evidence="2" type="ORF">EST38_g8938</name>
</gene>
<keyword evidence="3" id="KW-1185">Reference proteome</keyword>
<accession>A0A4Q2DB76</accession>
<dbReference type="Proteomes" id="UP000290288">
    <property type="component" value="Unassembled WGS sequence"/>
</dbReference>
<protein>
    <submittedName>
        <fullName evidence="2">Uncharacterized protein</fullName>
    </submittedName>
</protein>
<keyword evidence="1" id="KW-0175">Coiled coil</keyword>
<organism evidence="2 3">
    <name type="scientific">Candolleomyces aberdarensis</name>
    <dbReference type="NCBI Taxonomy" id="2316362"/>
    <lineage>
        <taxon>Eukaryota</taxon>
        <taxon>Fungi</taxon>
        <taxon>Dikarya</taxon>
        <taxon>Basidiomycota</taxon>
        <taxon>Agaricomycotina</taxon>
        <taxon>Agaricomycetes</taxon>
        <taxon>Agaricomycetidae</taxon>
        <taxon>Agaricales</taxon>
        <taxon>Agaricineae</taxon>
        <taxon>Psathyrellaceae</taxon>
        <taxon>Candolleomyces</taxon>
    </lineage>
</organism>
<comment type="caution">
    <text evidence="2">The sequence shown here is derived from an EMBL/GenBank/DDBJ whole genome shotgun (WGS) entry which is preliminary data.</text>
</comment>
<evidence type="ECO:0000313" key="3">
    <source>
        <dbReference type="Proteomes" id="UP000290288"/>
    </source>
</evidence>
<dbReference type="EMBL" id="SDEE01000389">
    <property type="protein sequence ID" value="RXW16907.1"/>
    <property type="molecule type" value="Genomic_DNA"/>
</dbReference>
<name>A0A4Q2DB76_9AGAR</name>
<evidence type="ECO:0000313" key="2">
    <source>
        <dbReference type="EMBL" id="RXW16907.1"/>
    </source>
</evidence>
<evidence type="ECO:0000256" key="1">
    <source>
        <dbReference type="SAM" id="Coils"/>
    </source>
</evidence>
<sequence length="305" mass="33252">MQHSLCTASGIPYLGLPVLLMTKIQSFAERHEYKIEKLEKDLKDIFALISEMERLNLKMPSDIKEMILAITPTLSLCLRLALSVRLKFTLQIPNGEPVLALTLLPLPLNPDLDNRELAKSDADPTGDPPTLPGIDIELLTNRGRPPNPEELLAPSPSMYIVVLTVLVLAPMGAAPIPPLNSCLRVVVVDEEAEEELGETNLGIGIRKFRPDRSVLPNEGECLSRGLVITLPKVEFGEAGGCGGWSGACDDTSDEEEALATGFLSHEVHEDDEEIFVVEAALGYRGVGDNKPDSDWDFGSCDADWD</sequence>
<reference evidence="2 3" key="1">
    <citation type="submission" date="2019-01" db="EMBL/GenBank/DDBJ databases">
        <title>Draft genome sequence of Psathyrella aberdarensis IHI B618.</title>
        <authorList>
            <person name="Buettner E."/>
            <person name="Kellner H."/>
        </authorList>
    </citation>
    <scope>NUCLEOTIDE SEQUENCE [LARGE SCALE GENOMIC DNA]</scope>
    <source>
        <strain evidence="2 3">IHI B618</strain>
    </source>
</reference>